<sequence length="144" mass="16190">MIWIVFAAVIVGTSATVDLPNTRLMPDTSKTMTYDDSLVRCKNASMTPYMPKTRAQWEAMADALANMESHRMVEVWVPATDREREGTLLFEDGTAVDTNAWNWHKNQKLKYNSDKRDCVVMGRGPNAPALMLKCSMTALPMICV</sequence>
<feature type="chain" id="PRO_5043685335" description="C-type lectin domain-containing protein" evidence="1">
    <location>
        <begin position="16"/>
        <end position="144"/>
    </location>
</feature>
<dbReference type="Gene3D" id="3.10.100.10">
    <property type="entry name" value="Mannose-Binding Protein A, subunit A"/>
    <property type="match status" value="1"/>
</dbReference>
<dbReference type="EMBL" id="CAXKWB010000339">
    <property type="protein sequence ID" value="CAL4060365.1"/>
    <property type="molecule type" value="Genomic_DNA"/>
</dbReference>
<evidence type="ECO:0000259" key="2">
    <source>
        <dbReference type="Pfam" id="PF00059"/>
    </source>
</evidence>
<dbReference type="Proteomes" id="UP001497623">
    <property type="component" value="Unassembled WGS sequence"/>
</dbReference>
<gene>
    <name evidence="3" type="ORF">MNOR_LOCUS1293</name>
</gene>
<evidence type="ECO:0000256" key="1">
    <source>
        <dbReference type="SAM" id="SignalP"/>
    </source>
</evidence>
<protein>
    <recommendedName>
        <fullName evidence="2">C-type lectin domain-containing protein</fullName>
    </recommendedName>
</protein>
<evidence type="ECO:0000313" key="4">
    <source>
        <dbReference type="Proteomes" id="UP001497623"/>
    </source>
</evidence>
<keyword evidence="1" id="KW-0732">Signal</keyword>
<dbReference type="InterPro" id="IPR016186">
    <property type="entry name" value="C-type_lectin-like/link_sf"/>
</dbReference>
<comment type="caution">
    <text evidence="3">The sequence shown here is derived from an EMBL/GenBank/DDBJ whole genome shotgun (WGS) entry which is preliminary data.</text>
</comment>
<name>A0AAV2PLN1_MEGNR</name>
<dbReference type="Pfam" id="PF00059">
    <property type="entry name" value="Lectin_C"/>
    <property type="match status" value="1"/>
</dbReference>
<accession>A0AAV2PLN1</accession>
<dbReference type="AlphaFoldDB" id="A0AAV2PLN1"/>
<proteinExistence type="predicted"/>
<keyword evidence="4" id="KW-1185">Reference proteome</keyword>
<evidence type="ECO:0000313" key="3">
    <source>
        <dbReference type="EMBL" id="CAL4060365.1"/>
    </source>
</evidence>
<dbReference type="SUPFAM" id="SSF56436">
    <property type="entry name" value="C-type lectin-like"/>
    <property type="match status" value="1"/>
</dbReference>
<reference evidence="3 4" key="1">
    <citation type="submission" date="2024-05" db="EMBL/GenBank/DDBJ databases">
        <authorList>
            <person name="Wallberg A."/>
        </authorList>
    </citation>
    <scope>NUCLEOTIDE SEQUENCE [LARGE SCALE GENOMIC DNA]</scope>
</reference>
<dbReference type="InterPro" id="IPR016187">
    <property type="entry name" value="CTDL_fold"/>
</dbReference>
<feature type="signal peptide" evidence="1">
    <location>
        <begin position="1"/>
        <end position="15"/>
    </location>
</feature>
<feature type="domain" description="C-type lectin" evidence="2">
    <location>
        <begin position="31"/>
        <end position="143"/>
    </location>
</feature>
<organism evidence="3 4">
    <name type="scientific">Meganyctiphanes norvegica</name>
    <name type="common">Northern krill</name>
    <name type="synonym">Thysanopoda norvegica</name>
    <dbReference type="NCBI Taxonomy" id="48144"/>
    <lineage>
        <taxon>Eukaryota</taxon>
        <taxon>Metazoa</taxon>
        <taxon>Ecdysozoa</taxon>
        <taxon>Arthropoda</taxon>
        <taxon>Crustacea</taxon>
        <taxon>Multicrustacea</taxon>
        <taxon>Malacostraca</taxon>
        <taxon>Eumalacostraca</taxon>
        <taxon>Eucarida</taxon>
        <taxon>Euphausiacea</taxon>
        <taxon>Euphausiidae</taxon>
        <taxon>Meganyctiphanes</taxon>
    </lineage>
</organism>
<dbReference type="InterPro" id="IPR001304">
    <property type="entry name" value="C-type_lectin-like"/>
</dbReference>